<protein>
    <submittedName>
        <fullName evidence="1">Uncharacterized protein</fullName>
    </submittedName>
</protein>
<gene>
    <name evidence="1" type="ORF">MAR_009019</name>
</gene>
<dbReference type="EMBL" id="CP111015">
    <property type="protein sequence ID" value="WAR02461.1"/>
    <property type="molecule type" value="Genomic_DNA"/>
</dbReference>
<organism evidence="1 2">
    <name type="scientific">Mya arenaria</name>
    <name type="common">Soft-shell clam</name>
    <dbReference type="NCBI Taxonomy" id="6604"/>
    <lineage>
        <taxon>Eukaryota</taxon>
        <taxon>Metazoa</taxon>
        <taxon>Spiralia</taxon>
        <taxon>Lophotrochozoa</taxon>
        <taxon>Mollusca</taxon>
        <taxon>Bivalvia</taxon>
        <taxon>Autobranchia</taxon>
        <taxon>Heteroconchia</taxon>
        <taxon>Euheterodonta</taxon>
        <taxon>Imparidentia</taxon>
        <taxon>Neoheterodontei</taxon>
        <taxon>Myida</taxon>
        <taxon>Myoidea</taxon>
        <taxon>Myidae</taxon>
        <taxon>Mya</taxon>
    </lineage>
</organism>
<dbReference type="Proteomes" id="UP001164746">
    <property type="component" value="Chromosome 4"/>
</dbReference>
<feature type="non-terminal residue" evidence="1">
    <location>
        <position position="241"/>
    </location>
</feature>
<evidence type="ECO:0000313" key="1">
    <source>
        <dbReference type="EMBL" id="WAR02461.1"/>
    </source>
</evidence>
<proteinExistence type="predicted"/>
<dbReference type="InterPro" id="IPR029058">
    <property type="entry name" value="AB_hydrolase_fold"/>
</dbReference>
<reference evidence="1" key="1">
    <citation type="submission" date="2022-11" db="EMBL/GenBank/DDBJ databases">
        <title>Centuries of genome instability and evolution in soft-shell clam transmissible cancer (bioRxiv).</title>
        <authorList>
            <person name="Hart S.F.M."/>
            <person name="Yonemitsu M.A."/>
            <person name="Giersch R.M."/>
            <person name="Beal B.F."/>
            <person name="Arriagada G."/>
            <person name="Davis B.W."/>
            <person name="Ostrander E.A."/>
            <person name="Goff S.P."/>
            <person name="Metzger M.J."/>
        </authorList>
    </citation>
    <scope>NUCLEOTIDE SEQUENCE</scope>
    <source>
        <strain evidence="1">MELC-2E11</strain>
        <tissue evidence="1">Siphon/mantle</tissue>
    </source>
</reference>
<keyword evidence="2" id="KW-1185">Reference proteome</keyword>
<evidence type="ECO:0000313" key="2">
    <source>
        <dbReference type="Proteomes" id="UP001164746"/>
    </source>
</evidence>
<dbReference type="Gene3D" id="3.40.50.1820">
    <property type="entry name" value="alpha/beta hydrolase"/>
    <property type="match status" value="1"/>
</dbReference>
<sequence>KASKYEDTFPLRFIYLQTSVELWEEFPEGLQYDVGYVDTGFNNEVAKKFPVILGLPNSPLCRGRTKKDSTVFEQSVLERSIFIRDFLNEIKVDRDMRPVRMNKYLATFWGDRMILQELIVPFISLFKQLSSRKRDWSAFTVSQDAKNFRLRKLPTLIVHGEDSTAFNKASSLEYLEELDLENAPTAQLEEGATVLEINKAVENKPRLRVFIPGKTKDLTDTNTVMLRRILLQFLKNIRPDL</sequence>
<name>A0ABY7E1S4_MYAAR</name>
<accession>A0ABY7E1S4</accession>